<proteinExistence type="predicted"/>
<dbReference type="Proteomes" id="UP000823486">
    <property type="component" value="Unassembled WGS sequence"/>
</dbReference>
<reference evidence="3 4" key="1">
    <citation type="submission" date="2021-01" db="EMBL/GenBank/DDBJ databases">
        <title>Genomic Encyclopedia of Type Strains, Phase IV (KMG-IV): sequencing the most valuable type-strain genomes for metagenomic binning, comparative biology and taxonomic classification.</title>
        <authorList>
            <person name="Goeker M."/>
        </authorList>
    </citation>
    <scope>NUCLEOTIDE SEQUENCE [LARGE SCALE GENOMIC DNA]</scope>
    <source>
        <strain evidence="3 4">DSM 105482</strain>
    </source>
</reference>
<feature type="compositionally biased region" description="Basic and acidic residues" evidence="1">
    <location>
        <begin position="92"/>
        <end position="195"/>
    </location>
</feature>
<accession>A0ABS2QCN5</accession>
<sequence length="213" mass="23754">MVPIRHKRLKKYGKKNKKLLLFMKAFGIWYITIGSLGYISGNTNASFSDSEDVQGTIAAGIWAKEEDCSEEVTRDSEEKQPVSAETNQGENEQGKTECKEPEKKDAEPEKDLEKVTPETEKKEEGKPDLPSEKKDKEEPSEVEVPAKETTADGETEDKKEIETTPDLKKEEAPDSSQEKKETKTSEPVSKDKEISEPTNSDAAESVQTEAAKQ</sequence>
<keyword evidence="2" id="KW-0472">Membrane</keyword>
<organism evidence="3 4">
    <name type="scientific">Peribacillus deserti</name>
    <dbReference type="NCBI Taxonomy" id="673318"/>
    <lineage>
        <taxon>Bacteria</taxon>
        <taxon>Bacillati</taxon>
        <taxon>Bacillota</taxon>
        <taxon>Bacilli</taxon>
        <taxon>Bacillales</taxon>
        <taxon>Bacillaceae</taxon>
        <taxon>Peribacillus</taxon>
    </lineage>
</organism>
<evidence type="ECO:0000313" key="4">
    <source>
        <dbReference type="Proteomes" id="UP000823486"/>
    </source>
</evidence>
<feature type="region of interest" description="Disordered" evidence="1">
    <location>
        <begin position="64"/>
        <end position="213"/>
    </location>
</feature>
<gene>
    <name evidence="3" type="ORF">JOC77_000301</name>
</gene>
<dbReference type="EMBL" id="JAFBFI010000001">
    <property type="protein sequence ID" value="MBM7690898.1"/>
    <property type="molecule type" value="Genomic_DNA"/>
</dbReference>
<feature type="compositionally biased region" description="Polar residues" evidence="1">
    <location>
        <begin position="196"/>
        <end position="213"/>
    </location>
</feature>
<feature type="compositionally biased region" description="Basic and acidic residues" evidence="1">
    <location>
        <begin position="64"/>
        <end position="80"/>
    </location>
</feature>
<name>A0ABS2QCN5_9BACI</name>
<dbReference type="RefSeq" id="WP_204537639.1">
    <property type="nucleotide sequence ID" value="NZ_JAFBFI010000001.1"/>
</dbReference>
<dbReference type="NCBIfam" id="TIGR04088">
    <property type="entry name" value="cognate_SipW"/>
    <property type="match status" value="1"/>
</dbReference>
<keyword evidence="2" id="KW-1133">Transmembrane helix</keyword>
<feature type="transmembrane region" description="Helical" evidence="2">
    <location>
        <begin position="21"/>
        <end position="39"/>
    </location>
</feature>
<keyword evidence="2" id="KW-0812">Transmembrane</keyword>
<evidence type="ECO:0000256" key="1">
    <source>
        <dbReference type="SAM" id="MobiDB-lite"/>
    </source>
</evidence>
<evidence type="ECO:0000256" key="2">
    <source>
        <dbReference type="SAM" id="Phobius"/>
    </source>
</evidence>
<comment type="caution">
    <text evidence="3">The sequence shown here is derived from an EMBL/GenBank/DDBJ whole genome shotgun (WGS) entry which is preliminary data.</text>
</comment>
<dbReference type="InterPro" id="IPR023833">
    <property type="entry name" value="Signal_pept_SipW-depend-type"/>
</dbReference>
<evidence type="ECO:0000313" key="3">
    <source>
        <dbReference type="EMBL" id="MBM7690898.1"/>
    </source>
</evidence>
<keyword evidence="4" id="KW-1185">Reference proteome</keyword>
<protein>
    <submittedName>
        <fullName evidence="3">Ribosomally synthesized peptide with SipW-like signal peptide</fullName>
    </submittedName>
</protein>